<dbReference type="InterPro" id="IPR052183">
    <property type="entry name" value="IS_Transposase"/>
</dbReference>
<protein>
    <submittedName>
        <fullName evidence="6">DDE domain protein</fullName>
    </submittedName>
</protein>
<dbReference type="NCBIfam" id="NF033587">
    <property type="entry name" value="transpos_IS6"/>
    <property type="match status" value="1"/>
</dbReference>
<evidence type="ECO:0000256" key="2">
    <source>
        <dbReference type="ARBA" id="ARBA00023125"/>
    </source>
</evidence>
<name>A0A7S4ZUM0_RHIRH</name>
<geneLocation type="plasmid" evidence="5">
    <name>pC5.7b</name>
</geneLocation>
<organism evidence="6">
    <name type="scientific">Rhizobium rhizogenes</name>
    <name type="common">Agrobacterium rhizogenes</name>
    <dbReference type="NCBI Taxonomy" id="359"/>
    <lineage>
        <taxon>Bacteria</taxon>
        <taxon>Pseudomonadati</taxon>
        <taxon>Pseudomonadota</taxon>
        <taxon>Alphaproteobacteria</taxon>
        <taxon>Hyphomicrobiales</taxon>
        <taxon>Rhizobiaceae</taxon>
        <taxon>Rhizobium/Agrobacterium group</taxon>
        <taxon>Rhizobium</taxon>
    </lineage>
</organism>
<feature type="domain" description="DDE" evidence="4">
    <location>
        <begin position="33"/>
        <end position="169"/>
    </location>
</feature>
<keyword evidence="1" id="KW-0815">Transposition</keyword>
<gene>
    <name evidence="5" type="ORF">pC5.7b_293</name>
    <name evidence="6" type="ORF">pC5.8b_306</name>
</gene>
<dbReference type="PANTHER" id="PTHR35528:SF3">
    <property type="entry name" value="BLL1675 PROTEIN"/>
    <property type="match status" value="1"/>
</dbReference>
<dbReference type="EMBL" id="MK318972">
    <property type="protein sequence ID" value="QCL09796.1"/>
    <property type="molecule type" value="Genomic_DNA"/>
</dbReference>
<dbReference type="InterPro" id="IPR047930">
    <property type="entry name" value="Transpos_IS6"/>
</dbReference>
<evidence type="ECO:0000313" key="5">
    <source>
        <dbReference type="EMBL" id="QCL09160.1"/>
    </source>
</evidence>
<dbReference type="InterPro" id="IPR032874">
    <property type="entry name" value="DDE_dom"/>
</dbReference>
<accession>A0A7S4ZUM0</accession>
<geneLocation type="plasmid" evidence="6">
    <name>pColt5.8b</name>
</geneLocation>
<sequence>MPVDHSTIHRWVQKYAPKIEKRRRWHWRRPQSTSWRVDETYVKVRGRWVYLYRAVDKFGNTVDFYLSPTRKAKEVARLLGNALNSGEKPTVVNIDMTPSYAVALTELKKDGKYPQAAVYRQFKYLNNVVEPDQGKLKQLIRPVRGCKALKTADATIKGFEVMRALRKGQTAIFCLIGDVRREAWIVERASVSDRALSQKP</sequence>
<dbReference type="GO" id="GO:0032196">
    <property type="term" value="P:transposition"/>
    <property type="evidence" value="ECO:0007669"/>
    <property type="project" value="UniProtKB-KW"/>
</dbReference>
<evidence type="ECO:0000256" key="1">
    <source>
        <dbReference type="ARBA" id="ARBA00022578"/>
    </source>
</evidence>
<dbReference type="AlphaFoldDB" id="A0A7S4ZUM0"/>
<evidence type="ECO:0000256" key="3">
    <source>
        <dbReference type="ARBA" id="ARBA00023172"/>
    </source>
</evidence>
<dbReference type="EMBL" id="MK318968">
    <property type="protein sequence ID" value="QCL09160.1"/>
    <property type="molecule type" value="Genomic_DNA"/>
</dbReference>
<dbReference type="PANTHER" id="PTHR35528">
    <property type="entry name" value="BLL1675 PROTEIN"/>
    <property type="match status" value="1"/>
</dbReference>
<proteinExistence type="predicted"/>
<evidence type="ECO:0000259" key="4">
    <source>
        <dbReference type="Pfam" id="PF13610"/>
    </source>
</evidence>
<dbReference type="GO" id="GO:0003677">
    <property type="term" value="F:DNA binding"/>
    <property type="evidence" value="ECO:0007669"/>
    <property type="project" value="UniProtKB-KW"/>
</dbReference>
<dbReference type="Pfam" id="PF13610">
    <property type="entry name" value="DDE_Tnp_IS240"/>
    <property type="match status" value="1"/>
</dbReference>
<dbReference type="GO" id="GO:0006310">
    <property type="term" value="P:DNA recombination"/>
    <property type="evidence" value="ECO:0007669"/>
    <property type="project" value="UniProtKB-KW"/>
</dbReference>
<keyword evidence="6" id="KW-0614">Plasmid</keyword>
<keyword evidence="3" id="KW-0233">DNA recombination</keyword>
<evidence type="ECO:0000313" key="6">
    <source>
        <dbReference type="EMBL" id="QCL09796.1"/>
    </source>
</evidence>
<reference evidence="6" key="1">
    <citation type="submission" date="2018-12" db="EMBL/GenBank/DDBJ databases">
        <title>Three Rhizobium rhizogenes strains isolated from the same crown gall tumor carry diverse plasmids.</title>
        <authorList>
            <person name="Pulawska J."/>
            <person name="Kuzmanovic N."/>
        </authorList>
    </citation>
    <scope>NUCLEOTIDE SEQUENCE</scope>
    <source>
        <strain evidence="5">C5.7</strain>
        <strain evidence="6">Colt5.8</strain>
        <plasmid evidence="5">pC5.7b</plasmid>
        <plasmid evidence="6">pColt5.8b</plasmid>
    </source>
</reference>
<keyword evidence="2" id="KW-0238">DNA-binding</keyword>